<dbReference type="PROSITE" id="PS50895">
    <property type="entry name" value="SURF1"/>
    <property type="match status" value="1"/>
</dbReference>
<dbReference type="InterPro" id="IPR045214">
    <property type="entry name" value="Surf1/Surf4"/>
</dbReference>
<keyword evidence="8" id="KW-1185">Reference proteome</keyword>
<evidence type="ECO:0000256" key="5">
    <source>
        <dbReference type="ARBA" id="ARBA00023136"/>
    </source>
</evidence>
<dbReference type="EMBL" id="JAUOZU010000001">
    <property type="protein sequence ID" value="MDO6962784.1"/>
    <property type="molecule type" value="Genomic_DNA"/>
</dbReference>
<evidence type="ECO:0000256" key="4">
    <source>
        <dbReference type="ARBA" id="ARBA00022989"/>
    </source>
</evidence>
<keyword evidence="3 6" id="KW-0812">Transmembrane</keyword>
<evidence type="ECO:0000313" key="8">
    <source>
        <dbReference type="Proteomes" id="UP001174932"/>
    </source>
</evidence>
<sequence>MADSGSTKRKVGIGTYLVLAIAFLILVSLGTWQVERLQWKEALITKMEAMRHAAPISLHALSQMPKPDLEAEYRPLTVRGRFDHAGEQYFYATHDGQVGYHVYTPLIMAEGRVLFVNRGFVPEDRKDPAKRAEGQIAGEVDVKGLYRRELAEKPSWLVPENEPQKRLYFWKDLAAMAKAANVPEGRLEHFFLDADATPNPGGWPKGGVTQVELPNNHLSYAVTWYGLAATLLVVSVLAIRRKAR</sequence>
<name>A0ABT8YHN6_9HYPH</name>
<keyword evidence="4 6" id="KW-1133">Transmembrane helix</keyword>
<feature type="transmembrane region" description="Helical" evidence="6">
    <location>
        <begin position="218"/>
        <end position="239"/>
    </location>
</feature>
<dbReference type="CDD" id="cd06662">
    <property type="entry name" value="SURF1"/>
    <property type="match status" value="1"/>
</dbReference>
<feature type="transmembrane region" description="Helical" evidence="6">
    <location>
        <begin position="12"/>
        <end position="32"/>
    </location>
</feature>
<dbReference type="InterPro" id="IPR002994">
    <property type="entry name" value="Surf1/Shy1"/>
</dbReference>
<keyword evidence="5 6" id="KW-0472">Membrane</keyword>
<evidence type="ECO:0000256" key="2">
    <source>
        <dbReference type="ARBA" id="ARBA00007165"/>
    </source>
</evidence>
<comment type="subcellular location">
    <subcellularLocation>
        <location evidence="6">Cell membrane</location>
        <topology evidence="6">Multi-pass membrane protein</topology>
    </subcellularLocation>
    <subcellularLocation>
        <location evidence="1">Membrane</location>
    </subcellularLocation>
</comment>
<evidence type="ECO:0000256" key="3">
    <source>
        <dbReference type="ARBA" id="ARBA00022692"/>
    </source>
</evidence>
<gene>
    <name evidence="7" type="ORF">Q4481_02375</name>
</gene>
<dbReference type="PANTHER" id="PTHR23427:SF2">
    <property type="entry name" value="SURFEIT LOCUS PROTEIN 1"/>
    <property type="match status" value="1"/>
</dbReference>
<dbReference type="PANTHER" id="PTHR23427">
    <property type="entry name" value="SURFEIT LOCUS PROTEIN"/>
    <property type="match status" value="1"/>
</dbReference>
<evidence type="ECO:0000256" key="1">
    <source>
        <dbReference type="ARBA" id="ARBA00004370"/>
    </source>
</evidence>
<organism evidence="7 8">
    <name type="scientific">Rhizobium alvei</name>
    <dbReference type="NCBI Taxonomy" id="1132659"/>
    <lineage>
        <taxon>Bacteria</taxon>
        <taxon>Pseudomonadati</taxon>
        <taxon>Pseudomonadota</taxon>
        <taxon>Alphaproteobacteria</taxon>
        <taxon>Hyphomicrobiales</taxon>
        <taxon>Rhizobiaceae</taxon>
        <taxon>Rhizobium/Agrobacterium group</taxon>
        <taxon>Rhizobium</taxon>
    </lineage>
</organism>
<evidence type="ECO:0000256" key="6">
    <source>
        <dbReference type="RuleBase" id="RU363076"/>
    </source>
</evidence>
<comment type="similarity">
    <text evidence="2 6">Belongs to the SURF1 family.</text>
</comment>
<reference evidence="7" key="2">
    <citation type="submission" date="2023-07" db="EMBL/GenBank/DDBJ databases">
        <authorList>
            <person name="Shen H."/>
        </authorList>
    </citation>
    <scope>NUCLEOTIDE SEQUENCE</scope>
    <source>
        <strain evidence="7">TNR-22</strain>
    </source>
</reference>
<evidence type="ECO:0000313" key="7">
    <source>
        <dbReference type="EMBL" id="MDO6962784.1"/>
    </source>
</evidence>
<accession>A0ABT8YHN6</accession>
<protein>
    <recommendedName>
        <fullName evidence="6">SURF1-like protein</fullName>
    </recommendedName>
</protein>
<dbReference type="Proteomes" id="UP001174932">
    <property type="component" value="Unassembled WGS sequence"/>
</dbReference>
<proteinExistence type="inferred from homology"/>
<comment type="caution">
    <text evidence="7">The sequence shown here is derived from an EMBL/GenBank/DDBJ whole genome shotgun (WGS) entry which is preliminary data.</text>
</comment>
<keyword evidence="6" id="KW-1003">Cell membrane</keyword>
<reference evidence="7" key="1">
    <citation type="journal article" date="2015" name="Int. J. Syst. Evol. Microbiol.">
        <title>Rhizobium alvei sp. nov., isolated from a freshwater river.</title>
        <authorList>
            <person name="Sheu S.Y."/>
            <person name="Huang H.W."/>
            <person name="Young C.C."/>
            <person name="Chen W.M."/>
        </authorList>
    </citation>
    <scope>NUCLEOTIDE SEQUENCE</scope>
    <source>
        <strain evidence="7">TNR-22</strain>
    </source>
</reference>
<dbReference type="Pfam" id="PF02104">
    <property type="entry name" value="SURF1"/>
    <property type="match status" value="1"/>
</dbReference>